<comment type="similarity">
    <text evidence="1">Belongs to the formin-like family. Class-II subfamily.</text>
</comment>
<feature type="domain" description="FH2" evidence="6">
    <location>
        <begin position="1782"/>
        <end position="2181"/>
    </location>
</feature>
<evidence type="ECO:0000256" key="3">
    <source>
        <dbReference type="RuleBase" id="RU361260"/>
    </source>
</evidence>
<dbReference type="InterPro" id="IPR035892">
    <property type="entry name" value="C2_domain_sf"/>
</dbReference>
<evidence type="ECO:0000259" key="5">
    <source>
        <dbReference type="PROSITE" id="PS51182"/>
    </source>
</evidence>
<feature type="compositionally biased region" description="Polar residues" evidence="4">
    <location>
        <begin position="2189"/>
        <end position="2206"/>
    </location>
</feature>
<dbReference type="GO" id="GO:0004721">
    <property type="term" value="F:phosphoprotein phosphatase activity"/>
    <property type="evidence" value="ECO:0007669"/>
    <property type="project" value="UniProtKB-KW"/>
</dbReference>
<protein>
    <recommendedName>
        <fullName evidence="3">Formin-like protein</fullName>
    </recommendedName>
</protein>
<feature type="region of interest" description="Disordered" evidence="4">
    <location>
        <begin position="1071"/>
        <end position="1093"/>
    </location>
</feature>
<proteinExistence type="inferred from homology"/>
<sequence length="2206" mass="238624">MALFRRLFYRKPPDRLLEIADRVYVFDCCFSTETMDQYEYKNYLDGIILQLREQFADSSLMVLNFRDEGKSLVSGIFSMYGIAVKDYPCQYLGCPLLPLDIIIHFLRLSERWLTVDGQQNILLMHCEKGAWPVLAFMLAGLLLYRKQYNGEQRTLDMVYKQAPKELLQVLTALNPQPSHLRYLGYICRMDDELGWRMQPIPFTLDCVILRKVPNFDGVGGCRPIARVYGQDILTTDRSQSGVSPQLKTKKHVRRYKQADNVPVKLNVGSYVQGDVVLECLHMDDGPKEVKLMFRVMFNTFFVQSHILLLNLENIDISWDSDHKFTKNFVAEVLFSEFDAESDASTGGAFDDDDDMDVASTDEFFEAEELFSNADSQEGHKDADTLSIASTHNGPTPRAEPQKNSLFSDFELDIGIDGSEDNTIDELGLLLETINDEKTCTSTEVNTTHCHKTGILKSSLVATLDGDRVDGIACSSSNKEHDCMLENCNSKHGISMGSNQDLSQIDNVLVKEVIISETNSPKDIQMIKEVIISEVTTPKLVLEGNMMDIELGETVPNQESTTLEEAEDKERLDTFLKQDEGHSRGDEYVAYNNGLVIEREGSSNIQKPSIRDVNVQVIGPTNENKVELLLSGKSHLQSSRTSSESSTVEKDIEQLNACNSSGSTEQTEGIDASFSSSQSQLSIISPMNIRPEESSIAVNHALTSVNANTDTTDSSRLMLKKKPFVPLSTCRLFASSSPRRNLLRAASTDFSLLSSLQTESENSVASTSGRDNCASSSVPSTSSLYTPLGSSSKISLVHPPLRPIRTVSSLPSSSFEAYIEMSILSSMSPKHQEHVKPHPPPIRPSQHLHPPMTQEIDVHSGSLNLPSFNQNSPHPPRPPPLPPPHYSGTRIDSCTLIISKHEQDDKFGSSSPHCRETVPDLGDSSVISPSKNSIDTIECPLGASNFVDEEVAIRSDTLTGMDVPTTSEETKSLFHIETCFSPPKTLQHGAPPPPPTPPPPMPQLLQSSQLLPPTDCSYKESTILPEQQSPAPPISLEVYEASEVQLLQSYSTVELCSSEHSKYTVQHVSRSTEDATAVPSPSIPATSPYSTSQIVTNDSSSSTFAEEVTCKQNLDQTTQSIHLESCEDISQSETINRVLGTIVDDKEHGSIHMKPQKLKNICRQSYDDKEHGGIPSSPQKLSQLREHMKPPSLPPPLPPPPAPCHATLITSLCLSLTPHPPREHYKNPLCSPPPPSFRESFEAPPPPPLPKRPTSHGKRTTPPPSPPLPRENEVIRPLPPQSPTRHAIPLPPPPPLRYIAPPYPCSYQPHFQKDVAMLPFPLVEDHAIVPSPLSIRVVKIPLPPPPPRRNEILSPSSIEGRQSPCKAPLLEATKQIPPPPPLPKEQRGSPLSNLPIRELRGIPPPLSPRGHGEAHLTTPLRELRGIPPPLPLIGGLGGIPLPPPPPFSNGCIEDPPPLSSSTTCGEALIPLPPQTGCEGASPPPPPLEGYVGAPPGLPFPKGYAGALLPSSPLVGYVGAPPPPPLPPPPPPKAYVGSPPPPPFEGYVAAPPPPPPRPPPPSEGYVGAPPPSKGYVEAPPPPPLPPPGGYTGAPPSPPPPPPPSGGYAGAPPPPPLLGGYVGAPQPPPPPGGYAGAPPPPPPLGGYLGAPPPPPLPGGYLGAPPPPPPPGGYVGAPPPPPPPGGFGVPPPPPFDGGLRGTPLSPPPAGFRGAPPPPPPPGGHGGPPPPPPRGHGGVVGPPPPPGAPAPPMPPGVPGGPPPPPGGRGMPTPPGGRGHGLARLGPTLQSAARRSSLKPLHWVKVTSAMQGSLWAELQKQVDANSRAEFDVNELESLFTIAPKAKGGSKSEGRGKSLGSKPDKVQLIDLRRANNTEIMLTKIKMPLSDMMSAALALDDSVLDADQIENLIKFCPTKEEMELLKNYTGDKEVLGKCEHFFLELMKVPRIESKLRIFAFKIQFQSQIRDVRKNLQTVSSACEELRSSEKLKVIMKNILLIGNTLNQGTPRGQAVGFRLDSLLKLIETRATNGRMTLMHFLCKSLAEKSPEVMDFHEDLVSLEAASKLQLKALAEEQQAVVKGLEKVEQELTASESDGPVSDVFRMTLKEFIDCSSADVSSLSAFYSEVGRSADALALYFGEDPAKFPFEQVATTLLTFVGLFRKATDENFKQIEAEKKKAQKEAEKEANQDKTPVKSKNGNADKSPRSPSSFK</sequence>
<keyword evidence="2" id="KW-0378">Hydrolase</keyword>
<feature type="compositionally biased region" description="Polar residues" evidence="4">
    <location>
        <begin position="860"/>
        <end position="871"/>
    </location>
</feature>
<feature type="compositionally biased region" description="Pro residues" evidence="4">
    <location>
        <begin position="989"/>
        <end position="1001"/>
    </location>
</feature>
<dbReference type="Gene3D" id="1.20.58.2220">
    <property type="entry name" value="Formin, FH2 domain"/>
    <property type="match status" value="1"/>
</dbReference>
<feature type="compositionally biased region" description="Pro residues" evidence="4">
    <location>
        <begin position="1622"/>
        <end position="1691"/>
    </location>
</feature>
<feature type="compositionally biased region" description="Pro residues" evidence="4">
    <location>
        <begin position="872"/>
        <end position="884"/>
    </location>
</feature>
<dbReference type="InterPro" id="IPR014020">
    <property type="entry name" value="Tensin_C2-dom"/>
</dbReference>
<dbReference type="SUPFAM" id="SSF52799">
    <property type="entry name" value="(Phosphotyrosine protein) phosphatases II"/>
    <property type="match status" value="1"/>
</dbReference>
<keyword evidence="8" id="KW-1185">Reference proteome</keyword>
<dbReference type="Pfam" id="PF02181">
    <property type="entry name" value="FH2"/>
    <property type="match status" value="1"/>
</dbReference>
<dbReference type="SMART" id="SM01326">
    <property type="entry name" value="PTEN_C2"/>
    <property type="match status" value="1"/>
</dbReference>
<dbReference type="Proteomes" id="UP001497457">
    <property type="component" value="Chromosome 6rd"/>
</dbReference>
<feature type="compositionally biased region" description="Polar residues" evidence="4">
    <location>
        <begin position="1082"/>
        <end position="1093"/>
    </location>
</feature>
<dbReference type="Gene3D" id="3.90.190.10">
    <property type="entry name" value="Protein tyrosine phosphatase superfamily"/>
    <property type="match status" value="1"/>
</dbReference>
<feature type="region of interest" description="Disordered" evidence="4">
    <location>
        <begin position="2169"/>
        <end position="2206"/>
    </location>
</feature>
<dbReference type="SUPFAM" id="SSF101447">
    <property type="entry name" value="Formin homology 2 domain (FH2 domain)"/>
    <property type="match status" value="1"/>
</dbReference>
<keyword evidence="2" id="KW-0904">Protein phosphatase</keyword>
<feature type="domain" description="C2 tensin-type" evidence="5">
    <location>
        <begin position="199"/>
        <end position="337"/>
    </location>
</feature>
<dbReference type="InterPro" id="IPR051144">
    <property type="entry name" value="Formin_homology_domain"/>
</dbReference>
<feature type="compositionally biased region" description="Polar residues" evidence="4">
    <location>
        <begin position="759"/>
        <end position="773"/>
    </location>
</feature>
<dbReference type="SMART" id="SM00498">
    <property type="entry name" value="FH2"/>
    <property type="match status" value="1"/>
</dbReference>
<feature type="region of interest" description="Disordered" evidence="4">
    <location>
        <begin position="828"/>
        <end position="888"/>
    </location>
</feature>
<reference evidence="7" key="1">
    <citation type="submission" date="2024-10" db="EMBL/GenBank/DDBJ databases">
        <authorList>
            <person name="Ryan C."/>
        </authorList>
    </citation>
    <scope>NUCLEOTIDE SEQUENCE [LARGE SCALE GENOMIC DNA]</scope>
</reference>
<dbReference type="PANTHER" id="PTHR45733">
    <property type="entry name" value="FORMIN-J"/>
    <property type="match status" value="1"/>
</dbReference>
<feature type="compositionally biased region" description="Pro residues" evidence="4">
    <location>
        <begin position="1518"/>
        <end position="1614"/>
    </location>
</feature>
<evidence type="ECO:0000256" key="4">
    <source>
        <dbReference type="SAM" id="MobiDB-lite"/>
    </source>
</evidence>
<feature type="compositionally biased region" description="Basic and acidic residues" evidence="4">
    <location>
        <begin position="902"/>
        <end position="917"/>
    </location>
</feature>
<dbReference type="Gene3D" id="2.60.40.1110">
    <property type="match status" value="1"/>
</dbReference>
<feature type="region of interest" description="Disordered" evidence="4">
    <location>
        <begin position="1165"/>
        <end position="1201"/>
    </location>
</feature>
<name>A0ABC9FJ85_9POAL</name>
<dbReference type="Pfam" id="PF10409">
    <property type="entry name" value="PTEN_C2"/>
    <property type="match status" value="1"/>
</dbReference>
<dbReference type="PROSITE" id="PS51182">
    <property type="entry name" value="C2_TENSIN"/>
    <property type="match status" value="1"/>
</dbReference>
<feature type="region of interest" description="Disordered" evidence="4">
    <location>
        <begin position="1372"/>
        <end position="1413"/>
    </location>
</feature>
<evidence type="ECO:0000313" key="8">
    <source>
        <dbReference type="Proteomes" id="UP001497457"/>
    </source>
</evidence>
<feature type="compositionally biased region" description="Pro residues" evidence="4">
    <location>
        <begin position="1736"/>
        <end position="1769"/>
    </location>
</feature>
<evidence type="ECO:0000259" key="6">
    <source>
        <dbReference type="PROSITE" id="PS51444"/>
    </source>
</evidence>
<dbReference type="InterPro" id="IPR042201">
    <property type="entry name" value="FH2_Formin_sf"/>
</dbReference>
<dbReference type="SUPFAM" id="SSF49562">
    <property type="entry name" value="C2 domain (Calcium/lipid-binding domain, CaLB)"/>
    <property type="match status" value="1"/>
</dbReference>
<feature type="compositionally biased region" description="Pro residues" evidence="4">
    <location>
        <begin position="1190"/>
        <end position="1201"/>
    </location>
</feature>
<feature type="compositionally biased region" description="Basic and acidic residues" evidence="4">
    <location>
        <begin position="2169"/>
        <end position="2187"/>
    </location>
</feature>
<gene>
    <name evidence="7" type="ORF">URODEC1_LOCUS105671</name>
</gene>
<feature type="compositionally biased region" description="Low complexity" evidence="4">
    <location>
        <begin position="1002"/>
        <end position="1013"/>
    </location>
</feature>
<dbReference type="PROSITE" id="PS51444">
    <property type="entry name" value="FH2"/>
    <property type="match status" value="1"/>
</dbReference>
<evidence type="ECO:0000313" key="7">
    <source>
        <dbReference type="EMBL" id="CAL5075446.1"/>
    </source>
</evidence>
<feature type="region of interest" description="Disordered" evidence="4">
    <location>
        <begin position="1449"/>
        <end position="1778"/>
    </location>
</feature>
<feature type="region of interest" description="Disordered" evidence="4">
    <location>
        <begin position="759"/>
        <end position="785"/>
    </location>
</feature>
<feature type="region of interest" description="Disordered" evidence="4">
    <location>
        <begin position="902"/>
        <end position="928"/>
    </location>
</feature>
<accession>A0ABC9FJ85</accession>
<organism evidence="7 8">
    <name type="scientific">Urochloa decumbens</name>
    <dbReference type="NCBI Taxonomy" id="240449"/>
    <lineage>
        <taxon>Eukaryota</taxon>
        <taxon>Viridiplantae</taxon>
        <taxon>Streptophyta</taxon>
        <taxon>Embryophyta</taxon>
        <taxon>Tracheophyta</taxon>
        <taxon>Spermatophyta</taxon>
        <taxon>Magnoliopsida</taxon>
        <taxon>Liliopsida</taxon>
        <taxon>Poales</taxon>
        <taxon>Poaceae</taxon>
        <taxon>PACMAD clade</taxon>
        <taxon>Panicoideae</taxon>
        <taxon>Panicodae</taxon>
        <taxon>Paniceae</taxon>
        <taxon>Melinidinae</taxon>
        <taxon>Urochloa</taxon>
    </lineage>
</organism>
<feature type="region of interest" description="Disordered" evidence="4">
    <location>
        <begin position="981"/>
        <end position="1016"/>
    </location>
</feature>
<feature type="compositionally biased region" description="Pro residues" evidence="4">
    <location>
        <begin position="1700"/>
        <end position="1729"/>
    </location>
</feature>
<dbReference type="InterPro" id="IPR015425">
    <property type="entry name" value="FH2_Formin"/>
</dbReference>
<dbReference type="InterPro" id="IPR029021">
    <property type="entry name" value="Prot-tyrosine_phosphatase-like"/>
</dbReference>
<feature type="region of interest" description="Disordered" evidence="4">
    <location>
        <begin position="1223"/>
        <end position="1291"/>
    </location>
</feature>
<feature type="region of interest" description="Disordered" evidence="4">
    <location>
        <begin position="373"/>
        <end position="403"/>
    </location>
</feature>
<dbReference type="EMBL" id="OZ075116">
    <property type="protein sequence ID" value="CAL5075446.1"/>
    <property type="molecule type" value="Genomic_DNA"/>
</dbReference>
<evidence type="ECO:0000256" key="1">
    <source>
        <dbReference type="ARBA" id="ARBA00006468"/>
    </source>
</evidence>
<evidence type="ECO:0000256" key="2">
    <source>
        <dbReference type="ARBA" id="ARBA00022912"/>
    </source>
</evidence>
<dbReference type="PANTHER" id="PTHR45733:SF9">
    <property type="entry name" value="FORMIN-LIKE PROTEIN 12"/>
    <property type="match status" value="1"/>
</dbReference>